<evidence type="ECO:0000256" key="3">
    <source>
        <dbReference type="ARBA" id="ARBA00022525"/>
    </source>
</evidence>
<dbReference type="GO" id="GO:2000008">
    <property type="term" value="P:regulation of protein localization to cell surface"/>
    <property type="evidence" value="ECO:0007669"/>
    <property type="project" value="UniProtKB-ARBA"/>
</dbReference>
<evidence type="ECO:0000256" key="4">
    <source>
        <dbReference type="ARBA" id="ARBA00022729"/>
    </source>
</evidence>
<evidence type="ECO:0000256" key="7">
    <source>
        <dbReference type="ARBA" id="ARBA00034457"/>
    </source>
</evidence>
<accession>A0A843XIH8</accession>
<feature type="signal peptide" evidence="10">
    <location>
        <begin position="1"/>
        <end position="20"/>
    </location>
</feature>
<evidence type="ECO:0000256" key="10">
    <source>
        <dbReference type="SAM" id="SignalP"/>
    </source>
</evidence>
<keyword evidence="4 10" id="KW-0732">Signal</keyword>
<keyword evidence="3" id="KW-0964">Secreted</keyword>
<organism evidence="12 13">
    <name type="scientific">Colocasia esculenta</name>
    <name type="common">Wild taro</name>
    <name type="synonym">Arum esculentum</name>
    <dbReference type="NCBI Taxonomy" id="4460"/>
    <lineage>
        <taxon>Eukaryota</taxon>
        <taxon>Viridiplantae</taxon>
        <taxon>Streptophyta</taxon>
        <taxon>Embryophyta</taxon>
        <taxon>Tracheophyta</taxon>
        <taxon>Spermatophyta</taxon>
        <taxon>Magnoliopsida</taxon>
        <taxon>Liliopsida</taxon>
        <taxon>Araceae</taxon>
        <taxon>Aroideae</taxon>
        <taxon>Colocasieae</taxon>
        <taxon>Colocasia</taxon>
    </lineage>
</organism>
<feature type="region of interest" description="Disordered" evidence="9">
    <location>
        <begin position="122"/>
        <end position="152"/>
    </location>
</feature>
<dbReference type="InterPro" id="IPR044711">
    <property type="entry name" value="EC11-15"/>
</dbReference>
<evidence type="ECO:0000256" key="8">
    <source>
        <dbReference type="ARBA" id="ARBA00034484"/>
    </source>
</evidence>
<dbReference type="GO" id="GO:0005576">
    <property type="term" value="C:extracellular region"/>
    <property type="evidence" value="ECO:0007669"/>
    <property type="project" value="UniProtKB-SubCell"/>
</dbReference>
<dbReference type="InterPro" id="IPR008502">
    <property type="entry name" value="Prolamin-like"/>
</dbReference>
<feature type="chain" id="PRO_5032465386" description="Prolamin-like domain-containing protein" evidence="10">
    <location>
        <begin position="21"/>
        <end position="152"/>
    </location>
</feature>
<evidence type="ECO:0000313" key="13">
    <source>
        <dbReference type="Proteomes" id="UP000652761"/>
    </source>
</evidence>
<dbReference type="PANTHER" id="PTHR35293">
    <property type="entry name" value="EGG CELL-SECRETED PROTEIN 1.5"/>
    <property type="match status" value="1"/>
</dbReference>
<evidence type="ECO:0000256" key="2">
    <source>
        <dbReference type="ARBA" id="ARBA00004613"/>
    </source>
</evidence>
<sequence length="152" mass="16031">MEIQKLAILVLILLVGSAAAVHVPPLEGTRPSLEARLKVRLAEAGEGGGLVDCWGALLELRACTNEIVLFFLNGEGYIGQDCCRAIRIITHRCWPTMLTSLGFSVEEGDILRDYCEMGDSPPPPITPSLSPASAPAPAPYGPPTVPTAAPVA</sequence>
<dbReference type="GO" id="GO:0009567">
    <property type="term" value="P:double fertilization forming a zygote and endosperm"/>
    <property type="evidence" value="ECO:0007669"/>
    <property type="project" value="InterPro"/>
</dbReference>
<evidence type="ECO:0000256" key="5">
    <source>
        <dbReference type="ARBA" id="ARBA00023279"/>
    </source>
</evidence>
<dbReference type="Proteomes" id="UP000652761">
    <property type="component" value="Unassembled WGS sequence"/>
</dbReference>
<keyword evidence="13" id="KW-1185">Reference proteome</keyword>
<dbReference type="PANTHER" id="PTHR35293:SF10">
    <property type="entry name" value="EGG CELL-SECRETED PROTEIN 1.2-RELATED"/>
    <property type="match status" value="1"/>
</dbReference>
<evidence type="ECO:0000259" key="11">
    <source>
        <dbReference type="Pfam" id="PF05617"/>
    </source>
</evidence>
<dbReference type="Pfam" id="PF05617">
    <property type="entry name" value="Prolamin_like"/>
    <property type="match status" value="1"/>
</dbReference>
<name>A0A843XIH8_COLES</name>
<evidence type="ECO:0000256" key="6">
    <source>
        <dbReference type="ARBA" id="ARBA00023329"/>
    </source>
</evidence>
<comment type="function">
    <text evidence="7">Involved in the regulation of gamete interactions during the double fertilization and to prevent multiple-pollen tube attraction; mediates the redistribution of the gamete fusogen HAP2/GCS1 to the cell surface after secretion upon sperm arrival.</text>
</comment>
<evidence type="ECO:0000256" key="9">
    <source>
        <dbReference type="SAM" id="MobiDB-lite"/>
    </source>
</evidence>
<dbReference type="EMBL" id="NMUH01008478">
    <property type="protein sequence ID" value="MQM18847.1"/>
    <property type="molecule type" value="Genomic_DNA"/>
</dbReference>
<feature type="compositionally biased region" description="Pro residues" evidence="9">
    <location>
        <begin position="134"/>
        <end position="145"/>
    </location>
</feature>
<evidence type="ECO:0000256" key="1">
    <source>
        <dbReference type="ARBA" id="ARBA00004541"/>
    </source>
</evidence>
<dbReference type="GO" id="GO:0031410">
    <property type="term" value="C:cytoplasmic vesicle"/>
    <property type="evidence" value="ECO:0007669"/>
    <property type="project" value="UniProtKB-SubCell"/>
</dbReference>
<comment type="similarity">
    <text evidence="8">Belongs to the plant egg cell-secreted peptide family.</text>
</comment>
<proteinExistence type="inferred from homology"/>
<keyword evidence="5" id="KW-0278">Fertilization</keyword>
<reference evidence="12" key="1">
    <citation type="submission" date="2017-07" db="EMBL/GenBank/DDBJ databases">
        <title>Taro Niue Genome Assembly and Annotation.</title>
        <authorList>
            <person name="Atibalentja N."/>
            <person name="Keating K."/>
            <person name="Fields C.J."/>
        </authorList>
    </citation>
    <scope>NUCLEOTIDE SEQUENCE</scope>
    <source>
        <strain evidence="12">Niue_2</strain>
        <tissue evidence="12">Leaf</tissue>
    </source>
</reference>
<dbReference type="AlphaFoldDB" id="A0A843XIH8"/>
<evidence type="ECO:0000313" key="12">
    <source>
        <dbReference type="EMBL" id="MQM18847.1"/>
    </source>
</evidence>
<dbReference type="OrthoDB" id="782765at2759"/>
<gene>
    <name evidence="12" type="ORF">Taro_051843</name>
</gene>
<protein>
    <recommendedName>
        <fullName evidence="11">Prolamin-like domain-containing protein</fullName>
    </recommendedName>
</protein>
<comment type="caution">
    <text evidence="12">The sequence shown here is derived from an EMBL/GenBank/DDBJ whole genome shotgun (WGS) entry which is preliminary data.</text>
</comment>
<feature type="domain" description="Prolamin-like" evidence="11">
    <location>
        <begin position="52"/>
        <end position="115"/>
    </location>
</feature>
<dbReference type="GO" id="GO:0080155">
    <property type="term" value="P:regulation of double fertilization forming a zygote and endosperm"/>
    <property type="evidence" value="ECO:0007669"/>
    <property type="project" value="UniProtKB-ARBA"/>
</dbReference>
<comment type="subcellular location">
    <subcellularLocation>
        <location evidence="1">Cytoplasmic vesicle</location>
    </subcellularLocation>
    <subcellularLocation>
        <location evidence="2">Secreted</location>
    </subcellularLocation>
</comment>
<keyword evidence="6" id="KW-0968">Cytoplasmic vesicle</keyword>